<evidence type="ECO:0000313" key="2">
    <source>
        <dbReference type="Proteomes" id="UP001597327"/>
    </source>
</evidence>
<gene>
    <name evidence="1" type="ORF">ACFSC7_18640</name>
</gene>
<evidence type="ECO:0000313" key="1">
    <source>
        <dbReference type="EMBL" id="MFD1697541.1"/>
    </source>
</evidence>
<reference evidence="2" key="1">
    <citation type="journal article" date="2019" name="Int. J. Syst. Evol. Microbiol.">
        <title>The Global Catalogue of Microorganisms (GCM) 10K type strain sequencing project: providing services to taxonomists for standard genome sequencing and annotation.</title>
        <authorList>
            <consortium name="The Broad Institute Genomics Platform"/>
            <consortium name="The Broad Institute Genome Sequencing Center for Infectious Disease"/>
            <person name="Wu L."/>
            <person name="Ma J."/>
        </authorList>
    </citation>
    <scope>NUCLEOTIDE SEQUENCE [LARGE SCALE GENOMIC DNA]</scope>
    <source>
        <strain evidence="2">JCM 3369</strain>
    </source>
</reference>
<protein>
    <submittedName>
        <fullName evidence="1">Uncharacterized protein</fullName>
    </submittedName>
</protein>
<organism evidence="1 2">
    <name type="scientific">Roseibium aestuarii</name>
    <dbReference type="NCBI Taxonomy" id="2600299"/>
    <lineage>
        <taxon>Bacteria</taxon>
        <taxon>Pseudomonadati</taxon>
        <taxon>Pseudomonadota</taxon>
        <taxon>Alphaproteobacteria</taxon>
        <taxon>Hyphomicrobiales</taxon>
        <taxon>Stappiaceae</taxon>
        <taxon>Roseibium</taxon>
    </lineage>
</organism>
<name>A0ABW4K181_9HYPH</name>
<dbReference type="RefSeq" id="WP_149893283.1">
    <property type="nucleotide sequence ID" value="NZ_JBHUFA010000016.1"/>
</dbReference>
<dbReference type="EMBL" id="JBHUFA010000016">
    <property type="protein sequence ID" value="MFD1697541.1"/>
    <property type="molecule type" value="Genomic_DNA"/>
</dbReference>
<keyword evidence="2" id="KW-1185">Reference proteome</keyword>
<accession>A0ABW4K181</accession>
<dbReference type="Proteomes" id="UP001597327">
    <property type="component" value="Unassembled WGS sequence"/>
</dbReference>
<sequence>MIVEPRSSATILALADLAELSANQLAEGMSVEEVIATLRKAAEVVRKVVKDDEDKAEAVEAEAKAADGAAKVADISA</sequence>
<comment type="caution">
    <text evidence="1">The sequence shown here is derived from an EMBL/GenBank/DDBJ whole genome shotgun (WGS) entry which is preliminary data.</text>
</comment>
<proteinExistence type="predicted"/>